<keyword evidence="3" id="KW-0175">Coiled coil</keyword>
<dbReference type="Pfam" id="PF03938">
    <property type="entry name" value="OmpH"/>
    <property type="match status" value="1"/>
</dbReference>
<dbReference type="EMBL" id="CP000155">
    <property type="protein sequence ID" value="ABC31917.1"/>
    <property type="molecule type" value="Genomic_DNA"/>
</dbReference>
<evidence type="ECO:0000256" key="2">
    <source>
        <dbReference type="ARBA" id="ARBA00022729"/>
    </source>
</evidence>
<evidence type="ECO:0000256" key="3">
    <source>
        <dbReference type="SAM" id="Coils"/>
    </source>
</evidence>
<dbReference type="PANTHER" id="PTHR35089:SF1">
    <property type="entry name" value="CHAPERONE PROTEIN SKP"/>
    <property type="match status" value="1"/>
</dbReference>
<proteinExistence type="inferred from homology"/>
<dbReference type="InterPro" id="IPR024930">
    <property type="entry name" value="Skp_dom_sf"/>
</dbReference>
<name>Q2SBQ7_HAHCH</name>
<dbReference type="SUPFAM" id="SSF111384">
    <property type="entry name" value="OmpH-like"/>
    <property type="match status" value="1"/>
</dbReference>
<dbReference type="RefSeq" id="WP_011398981.1">
    <property type="nucleotide sequence ID" value="NC_007645.1"/>
</dbReference>
<dbReference type="Gene3D" id="3.30.910.20">
    <property type="entry name" value="Skp domain"/>
    <property type="match status" value="1"/>
</dbReference>
<evidence type="ECO:0000256" key="1">
    <source>
        <dbReference type="ARBA" id="ARBA00009091"/>
    </source>
</evidence>
<dbReference type="GO" id="GO:0051082">
    <property type="term" value="F:unfolded protein binding"/>
    <property type="evidence" value="ECO:0007669"/>
    <property type="project" value="InterPro"/>
</dbReference>
<protein>
    <submittedName>
        <fullName evidence="5">Outer membrane protein</fullName>
    </submittedName>
</protein>
<feature type="chain" id="PRO_5004215553" evidence="4">
    <location>
        <begin position="25"/>
        <end position="170"/>
    </location>
</feature>
<organism evidence="5 6">
    <name type="scientific">Hahella chejuensis (strain KCTC 2396)</name>
    <dbReference type="NCBI Taxonomy" id="349521"/>
    <lineage>
        <taxon>Bacteria</taxon>
        <taxon>Pseudomonadati</taxon>
        <taxon>Pseudomonadota</taxon>
        <taxon>Gammaproteobacteria</taxon>
        <taxon>Oceanospirillales</taxon>
        <taxon>Hahellaceae</taxon>
        <taxon>Hahella</taxon>
    </lineage>
</organism>
<dbReference type="KEGG" id="hch:HCH_05242"/>
<dbReference type="GO" id="GO:0005829">
    <property type="term" value="C:cytosol"/>
    <property type="evidence" value="ECO:0007669"/>
    <property type="project" value="TreeGrafter"/>
</dbReference>
<dbReference type="SMART" id="SM00935">
    <property type="entry name" value="OmpH"/>
    <property type="match status" value="1"/>
</dbReference>
<comment type="similarity">
    <text evidence="1">Belongs to the Skp family.</text>
</comment>
<accession>Q2SBQ7</accession>
<gene>
    <name evidence="5" type="ordered locus">HCH_05242</name>
</gene>
<dbReference type="AlphaFoldDB" id="Q2SBQ7"/>
<feature type="coiled-coil region" evidence="3">
    <location>
        <begin position="54"/>
        <end position="114"/>
    </location>
</feature>
<dbReference type="GO" id="GO:0050821">
    <property type="term" value="P:protein stabilization"/>
    <property type="evidence" value="ECO:0007669"/>
    <property type="project" value="TreeGrafter"/>
</dbReference>
<evidence type="ECO:0000313" key="5">
    <source>
        <dbReference type="EMBL" id="ABC31917.1"/>
    </source>
</evidence>
<reference evidence="5 6" key="1">
    <citation type="journal article" date="2005" name="Nucleic Acids Res.">
        <title>Genomic blueprint of Hahella chejuensis, a marine microbe producing an algicidal agent.</title>
        <authorList>
            <person name="Jeong H."/>
            <person name="Yim J.H."/>
            <person name="Lee C."/>
            <person name="Choi S.-H."/>
            <person name="Park Y.K."/>
            <person name="Yoon S.H."/>
            <person name="Hur C.-G."/>
            <person name="Kang H.-Y."/>
            <person name="Kim D."/>
            <person name="Lee H.H."/>
            <person name="Park K.H."/>
            <person name="Park S.-H."/>
            <person name="Park H.-S."/>
            <person name="Lee H.K."/>
            <person name="Oh T.K."/>
            <person name="Kim J.F."/>
        </authorList>
    </citation>
    <scope>NUCLEOTIDE SEQUENCE [LARGE SCALE GENOMIC DNA]</scope>
    <source>
        <strain evidence="5 6">KCTC 2396</strain>
    </source>
</reference>
<dbReference type="OrthoDB" id="5702594at2"/>
<dbReference type="InterPro" id="IPR005632">
    <property type="entry name" value="Chaperone_Skp"/>
</dbReference>
<dbReference type="Proteomes" id="UP000000238">
    <property type="component" value="Chromosome"/>
</dbReference>
<dbReference type="STRING" id="349521.HCH_05242"/>
<keyword evidence="6" id="KW-1185">Reference proteome</keyword>
<dbReference type="eggNOG" id="COG2825">
    <property type="taxonomic scope" value="Bacteria"/>
</dbReference>
<evidence type="ECO:0000313" key="6">
    <source>
        <dbReference type="Proteomes" id="UP000000238"/>
    </source>
</evidence>
<dbReference type="PANTHER" id="PTHR35089">
    <property type="entry name" value="CHAPERONE PROTEIN SKP"/>
    <property type="match status" value="1"/>
</dbReference>
<sequence length="170" mass="18898">MKLIRIAALALALVSTGYAGMVSAAQKVAVVDLRTALLSSQAAKKFGENLKKDFADEEARLREVGEQAQKMQERLKKDSAIMSETERTKLNAELEEKAQEFNFLKNKYQSAISKREELFLQESKPKVDEALKKIAEKEKVDVILPSKLAVYANPSLDLTAKLIEALNSAK</sequence>
<feature type="signal peptide" evidence="4">
    <location>
        <begin position="1"/>
        <end position="24"/>
    </location>
</feature>
<dbReference type="HOGENOM" id="CLU_101388_4_0_6"/>
<evidence type="ECO:0000256" key="4">
    <source>
        <dbReference type="SAM" id="SignalP"/>
    </source>
</evidence>
<keyword evidence="2 4" id="KW-0732">Signal</keyword>